<dbReference type="InterPro" id="IPR047623">
    <property type="entry name" value="SatP"/>
</dbReference>
<dbReference type="AlphaFoldDB" id="A0A196SEI7"/>
<accession>A0A196SEI7</accession>
<dbReference type="GO" id="GO:0005886">
    <property type="term" value="C:plasma membrane"/>
    <property type="evidence" value="ECO:0007669"/>
    <property type="project" value="TreeGrafter"/>
</dbReference>
<name>A0A196SEI7_BLAHN</name>
<evidence type="ECO:0000256" key="8">
    <source>
        <dbReference type="SAM" id="Phobius"/>
    </source>
</evidence>
<dbReference type="SUPFAM" id="SSF81383">
    <property type="entry name" value="F-box domain"/>
    <property type="match status" value="1"/>
</dbReference>
<dbReference type="InterPro" id="IPR036047">
    <property type="entry name" value="F-box-like_dom_sf"/>
</dbReference>
<evidence type="ECO:0000313" key="11">
    <source>
        <dbReference type="Proteomes" id="UP000078348"/>
    </source>
</evidence>
<dbReference type="PROSITE" id="PS50866">
    <property type="entry name" value="GOLD"/>
    <property type="match status" value="1"/>
</dbReference>
<comment type="subcellular location">
    <subcellularLocation>
        <location evidence="1">Membrane</location>
        <topology evidence="1">Multi-pass membrane protein</topology>
    </subcellularLocation>
</comment>
<keyword evidence="11" id="KW-1185">Reference proteome</keyword>
<feature type="transmembrane region" description="Helical" evidence="8">
    <location>
        <begin position="611"/>
        <end position="644"/>
    </location>
</feature>
<dbReference type="PANTHER" id="PTHR30178:SF3">
    <property type="entry name" value="SUCCINATE-ACETATE_PROTON SYMPORTER SATP"/>
    <property type="match status" value="1"/>
</dbReference>
<feature type="coiled-coil region" evidence="6">
    <location>
        <begin position="151"/>
        <end position="227"/>
    </location>
</feature>
<organism evidence="10 11">
    <name type="scientific">Blastocystis sp. subtype 1 (strain ATCC 50177 / NandII)</name>
    <dbReference type="NCBI Taxonomy" id="478820"/>
    <lineage>
        <taxon>Eukaryota</taxon>
        <taxon>Sar</taxon>
        <taxon>Stramenopiles</taxon>
        <taxon>Bigyra</taxon>
        <taxon>Opalozoa</taxon>
        <taxon>Opalinata</taxon>
        <taxon>Blastocystidae</taxon>
        <taxon>Blastocystis</taxon>
    </lineage>
</organism>
<feature type="compositionally biased region" description="Basic and acidic residues" evidence="7">
    <location>
        <begin position="305"/>
        <end position="331"/>
    </location>
</feature>
<protein>
    <submittedName>
        <fullName evidence="10">Inner membrane protein</fullName>
    </submittedName>
</protein>
<evidence type="ECO:0000256" key="5">
    <source>
        <dbReference type="ARBA" id="ARBA00023136"/>
    </source>
</evidence>
<feature type="transmembrane region" description="Helical" evidence="8">
    <location>
        <begin position="512"/>
        <end position="532"/>
    </location>
</feature>
<dbReference type="GO" id="GO:0071422">
    <property type="term" value="P:succinate transmembrane transport"/>
    <property type="evidence" value="ECO:0007669"/>
    <property type="project" value="TreeGrafter"/>
</dbReference>
<dbReference type="OrthoDB" id="1434354at2759"/>
<dbReference type="EMBL" id="LXWW01000139">
    <property type="protein sequence ID" value="OAO15475.1"/>
    <property type="molecule type" value="Genomic_DNA"/>
</dbReference>
<keyword evidence="3 8" id="KW-0812">Transmembrane</keyword>
<evidence type="ECO:0000256" key="3">
    <source>
        <dbReference type="ARBA" id="ARBA00022692"/>
    </source>
</evidence>
<keyword evidence="5 8" id="KW-0472">Membrane</keyword>
<proteinExistence type="inferred from homology"/>
<gene>
    <name evidence="10" type="ORF">AV274_2814</name>
</gene>
<dbReference type="PANTHER" id="PTHR30178">
    <property type="entry name" value="INNER MEMBRANE PROTEIN YAAH"/>
    <property type="match status" value="1"/>
</dbReference>
<reference evidence="10 11" key="1">
    <citation type="submission" date="2016-05" db="EMBL/GenBank/DDBJ databases">
        <title>Nuclear genome of Blastocystis sp. subtype 1 NandII.</title>
        <authorList>
            <person name="Gentekaki E."/>
            <person name="Curtis B."/>
            <person name="Stairs C."/>
            <person name="Eme L."/>
            <person name="Herman E."/>
            <person name="Klimes V."/>
            <person name="Arias M.C."/>
            <person name="Elias M."/>
            <person name="Hilliou F."/>
            <person name="Klute M."/>
            <person name="Malik S.-B."/>
            <person name="Pightling A."/>
            <person name="Rachubinski R."/>
            <person name="Salas D."/>
            <person name="Schlacht A."/>
            <person name="Suga H."/>
            <person name="Archibald J."/>
            <person name="Ball S.G."/>
            <person name="Clark G."/>
            <person name="Dacks J."/>
            <person name="Van Der Giezen M."/>
            <person name="Tsaousis A."/>
            <person name="Roger A."/>
        </authorList>
    </citation>
    <scope>NUCLEOTIDE SEQUENCE [LARGE SCALE GENOMIC DNA]</scope>
    <source>
        <strain evidence="11">ATCC 50177 / NandII</strain>
    </source>
</reference>
<dbReference type="Pfam" id="PF01184">
    <property type="entry name" value="Gpr1_Fun34_YaaH"/>
    <property type="match status" value="1"/>
</dbReference>
<dbReference type="STRING" id="478820.A0A196SEI7"/>
<feature type="domain" description="GOLD" evidence="9">
    <location>
        <begin position="15"/>
        <end position="130"/>
    </location>
</feature>
<dbReference type="GO" id="GO:0015360">
    <property type="term" value="F:acetate:proton symporter activity"/>
    <property type="evidence" value="ECO:0007669"/>
    <property type="project" value="TreeGrafter"/>
</dbReference>
<evidence type="ECO:0000256" key="1">
    <source>
        <dbReference type="ARBA" id="ARBA00004141"/>
    </source>
</evidence>
<evidence type="ECO:0000313" key="10">
    <source>
        <dbReference type="EMBL" id="OAO15475.1"/>
    </source>
</evidence>
<dbReference type="InterPro" id="IPR009038">
    <property type="entry name" value="GOLD_dom"/>
</dbReference>
<feature type="transmembrane region" description="Helical" evidence="8">
    <location>
        <begin position="650"/>
        <end position="674"/>
    </location>
</feature>
<feature type="transmembrane region" description="Helical" evidence="8">
    <location>
        <begin position="544"/>
        <end position="562"/>
    </location>
</feature>
<dbReference type="Proteomes" id="UP000078348">
    <property type="component" value="Unassembled WGS sequence"/>
</dbReference>
<dbReference type="InterPro" id="IPR036598">
    <property type="entry name" value="GOLD_dom_sf"/>
</dbReference>
<feature type="region of interest" description="Disordered" evidence="7">
    <location>
        <begin position="299"/>
        <end position="348"/>
    </location>
</feature>
<comment type="similarity">
    <text evidence="2">Belongs to the acetate uptake transporter (AceTr) (TC 2.A.96) family.</text>
</comment>
<dbReference type="Gene3D" id="2.60.120.680">
    <property type="entry name" value="GOLD domain"/>
    <property type="match status" value="1"/>
</dbReference>
<dbReference type="Gene3D" id="1.10.287.1490">
    <property type="match status" value="1"/>
</dbReference>
<evidence type="ECO:0000256" key="2">
    <source>
        <dbReference type="ARBA" id="ARBA00005587"/>
    </source>
</evidence>
<keyword evidence="6" id="KW-0175">Coiled coil</keyword>
<evidence type="ECO:0000256" key="4">
    <source>
        <dbReference type="ARBA" id="ARBA00022989"/>
    </source>
</evidence>
<evidence type="ECO:0000259" key="9">
    <source>
        <dbReference type="PROSITE" id="PS50866"/>
    </source>
</evidence>
<sequence length="707" mass="79793">MSVELESRIQRVYADSPFLEDSAMEFHIGPCSTEILAGTRFQLPLVIEKKKTMLSYEFESKDYDVQFEIVKVEKEGEETVRKPILPMLTYSPNKKCTGSKILNEPGDYLLIWDNTHSWLRGREIHYQIDLSHVEATVEEDSVYNRSITDGVAQLSKQLGETTHSLEEKEREKSTLTENYQKVVEEMQAKQAAICAEDDAIAAAEEAIHEYESQAAAKAREIQKLRMLAPFLLESERVLSMLAGVDLLRVACVNRLLHRCVYQDGVWSRAFYQEDVESLAPVLQNEHLRTLFQLVNPQPLAQSEKTQSEKPQSEKPQSEKTQSEKTQSEKGEVQPSEKTQEPSGEEQKAGVSLKDLSLLYKITEKQGWYKNKEGLCYFIRFKDATRKSFDVLYPAIPSSVLDGLIRQTLKSAVLIPMPGTDAGTSGYYIDRFRRVSKWNVESVEAEGGKTLKWQEAHQRRRGSSDPFMNVEYSCYLRPPIIEKWKYVKHSIQPTVNLDQPESLPPLVYIRSSWIDPAAIGIFGFGFGAFIFCLESLIPSYTARNGFQYIIILPGGLQFISGIIDIQRGSYFGAITFIGYGAIVTSNGVTLLLDNLVGQVRRNYKQFLAVSNIAAIVFTIGTFLISINMSVMYSLLLLCTLTVFIIQVASSYAGFSLIPAGVMWGVITAISIYIFLAEIVNTVAERHVIPLGNAVFDYKNFKFVNPFAQ</sequence>
<evidence type="ECO:0000256" key="6">
    <source>
        <dbReference type="SAM" id="Coils"/>
    </source>
</evidence>
<dbReference type="InterPro" id="IPR000791">
    <property type="entry name" value="Gpr1/Fun34/SatP-like"/>
</dbReference>
<evidence type="ECO:0000256" key="7">
    <source>
        <dbReference type="SAM" id="MobiDB-lite"/>
    </source>
</evidence>
<feature type="transmembrane region" description="Helical" evidence="8">
    <location>
        <begin position="568"/>
        <end position="591"/>
    </location>
</feature>
<keyword evidence="4 8" id="KW-1133">Transmembrane helix</keyword>
<comment type="caution">
    <text evidence="10">The sequence shown here is derived from an EMBL/GenBank/DDBJ whole genome shotgun (WGS) entry which is preliminary data.</text>
</comment>
<dbReference type="SUPFAM" id="SSF101576">
    <property type="entry name" value="Supernatant protein factor (SPF), C-terminal domain"/>
    <property type="match status" value="1"/>
</dbReference>